<dbReference type="AlphaFoldDB" id="A0A9Q8P3B7"/>
<dbReference type="Proteomes" id="UP000756132">
    <property type="component" value="Chromosome 1"/>
</dbReference>
<accession>A0A9Q8P3B7</accession>
<evidence type="ECO:0000313" key="3">
    <source>
        <dbReference type="Proteomes" id="UP000756132"/>
    </source>
</evidence>
<organism evidence="2 3">
    <name type="scientific">Passalora fulva</name>
    <name type="common">Tomato leaf mold</name>
    <name type="synonym">Cladosporium fulvum</name>
    <dbReference type="NCBI Taxonomy" id="5499"/>
    <lineage>
        <taxon>Eukaryota</taxon>
        <taxon>Fungi</taxon>
        <taxon>Dikarya</taxon>
        <taxon>Ascomycota</taxon>
        <taxon>Pezizomycotina</taxon>
        <taxon>Dothideomycetes</taxon>
        <taxon>Dothideomycetidae</taxon>
        <taxon>Mycosphaerellales</taxon>
        <taxon>Mycosphaerellaceae</taxon>
        <taxon>Fulvia</taxon>
    </lineage>
</organism>
<feature type="signal peptide" evidence="1">
    <location>
        <begin position="1"/>
        <end position="19"/>
    </location>
</feature>
<name>A0A9Q8P3B7_PASFU</name>
<keyword evidence="3" id="KW-1185">Reference proteome</keyword>
<evidence type="ECO:0000313" key="2">
    <source>
        <dbReference type="EMBL" id="UJO11624.1"/>
    </source>
</evidence>
<evidence type="ECO:0000256" key="1">
    <source>
        <dbReference type="SAM" id="SignalP"/>
    </source>
</evidence>
<feature type="chain" id="PRO_5040186589" evidence="1">
    <location>
        <begin position="20"/>
        <end position="130"/>
    </location>
</feature>
<dbReference type="KEGG" id="ffu:CLAFUR5_00001"/>
<protein>
    <submittedName>
        <fullName evidence="2">Uncharacterized protein</fullName>
    </submittedName>
</protein>
<gene>
    <name evidence="2" type="ORF">CLAFUR5_00001</name>
</gene>
<reference evidence="2" key="1">
    <citation type="submission" date="2021-12" db="EMBL/GenBank/DDBJ databases">
        <authorList>
            <person name="Zaccaron A."/>
            <person name="Stergiopoulos I."/>
        </authorList>
    </citation>
    <scope>NUCLEOTIDE SEQUENCE</scope>
    <source>
        <strain evidence="2">Race5_Kim</strain>
    </source>
</reference>
<proteinExistence type="predicted"/>
<dbReference type="EMBL" id="CP090163">
    <property type="protein sequence ID" value="UJO11624.1"/>
    <property type="molecule type" value="Genomic_DNA"/>
</dbReference>
<keyword evidence="1" id="KW-0732">Signal</keyword>
<reference evidence="2" key="2">
    <citation type="journal article" date="2022" name="Microb. Genom.">
        <title>A chromosome-scale genome assembly of the tomato pathogen Cladosporium fulvum reveals a compartmentalized genome architecture and the presence of a dispensable chromosome.</title>
        <authorList>
            <person name="Zaccaron A.Z."/>
            <person name="Chen L.H."/>
            <person name="Samaras A."/>
            <person name="Stergiopoulos I."/>
        </authorList>
    </citation>
    <scope>NUCLEOTIDE SEQUENCE</scope>
    <source>
        <strain evidence="2">Race5_Kim</strain>
    </source>
</reference>
<dbReference type="RefSeq" id="XP_047755990.1">
    <property type="nucleotide sequence ID" value="XM_047899149.1"/>
</dbReference>
<sequence>MFTESAALALSTLATLAVGVPQKPATKDYKIGLQVYGYNGDPSAYKEWYASINKLAVREGRSESKATHIQFGGPVYNVDVNAVKCRAYGDVEGSIPIGGTFDINHVLDLGGDPVGMYSILCYIVGEDEKA</sequence>
<dbReference type="GeneID" id="71979879"/>